<dbReference type="AlphaFoldDB" id="C9PMK5"/>
<keyword evidence="9" id="KW-1185">Reference proteome</keyword>
<dbReference type="RefSeq" id="WP_005765232.1">
    <property type="nucleotide sequence ID" value="NZ_GG704815.1"/>
</dbReference>
<evidence type="ECO:0000313" key="8">
    <source>
        <dbReference type="EMBL" id="EEX51425.1"/>
    </source>
</evidence>
<feature type="compositionally biased region" description="Polar residues" evidence="6">
    <location>
        <begin position="316"/>
        <end position="339"/>
    </location>
</feature>
<evidence type="ECO:0000256" key="2">
    <source>
        <dbReference type="ARBA" id="ARBA00013855"/>
    </source>
</evidence>
<proteinExistence type="inferred from homology"/>
<sequence length="361" mass="39958">MKPIFGKAPPLGLRLILAVIASIILIVSDGQTNAMIKARSIMETAVGGLYYLANTPRTVLDGVSDNLVDTNKLQIENKVLREQLREKNADLLLLDQLKVENQRLRLLLNSPLRTDEYKKIAEVLTAQTDVYRKQVVINQGGSDGVYVGQPVIDEKGVVGQVISVGENTSRVLLLTDVTHSIPVQVLRNDVRLIASGTGETEELTLDNVPRSVDIVKGDLLVTSGLGGRFLEGYPVAIVDSVSRDGQNYFATVTAKPLASMERLRYVLLLWPTNEESRNVNTISPEDIRRTVQERLENQGNESRNVRKALVQEEQESAVNNHGSNTEDIQSSSNEESVPTDTPIEPNIDTSEPVEQQYREEH</sequence>
<evidence type="ECO:0000256" key="5">
    <source>
        <dbReference type="ARBA" id="ARBA00080576"/>
    </source>
</evidence>
<dbReference type="Gene3D" id="2.40.10.350">
    <property type="entry name" value="Rod shape-determining protein MreC, domain 2"/>
    <property type="match status" value="1"/>
</dbReference>
<name>C9PMK5_9PAST</name>
<evidence type="ECO:0000256" key="6">
    <source>
        <dbReference type="SAM" id="MobiDB-lite"/>
    </source>
</evidence>
<dbReference type="NCBIfam" id="TIGR00219">
    <property type="entry name" value="mreC"/>
    <property type="match status" value="1"/>
</dbReference>
<dbReference type="OrthoDB" id="9808025at2"/>
<dbReference type="Gene3D" id="2.40.10.340">
    <property type="entry name" value="Rod shape-determining protein MreC, domain 1"/>
    <property type="match status" value="1"/>
</dbReference>
<dbReference type="GO" id="GO:0008360">
    <property type="term" value="P:regulation of cell shape"/>
    <property type="evidence" value="ECO:0007669"/>
    <property type="project" value="UniProtKB-KW"/>
</dbReference>
<keyword evidence="3" id="KW-0133">Cell shape</keyword>
<feature type="region of interest" description="Disordered" evidence="6">
    <location>
        <begin position="314"/>
        <end position="361"/>
    </location>
</feature>
<evidence type="ECO:0000256" key="3">
    <source>
        <dbReference type="ARBA" id="ARBA00022960"/>
    </source>
</evidence>
<dbReference type="Proteomes" id="UP000005519">
    <property type="component" value="Unassembled WGS sequence"/>
</dbReference>
<protein>
    <recommendedName>
        <fullName evidence="2">Cell shape-determining protein MreC</fullName>
    </recommendedName>
    <alternativeName>
        <fullName evidence="4">Cell shape protein MreC</fullName>
    </alternativeName>
    <alternativeName>
        <fullName evidence="5">Rod shape-determining protein MreC</fullName>
    </alternativeName>
</protein>
<comment type="similarity">
    <text evidence="1">Belongs to the MreC family.</text>
</comment>
<evidence type="ECO:0000313" key="9">
    <source>
        <dbReference type="Proteomes" id="UP000005519"/>
    </source>
</evidence>
<dbReference type="InterPro" id="IPR042175">
    <property type="entry name" value="Cell/Rod_MreC_2"/>
</dbReference>
<reference evidence="8 9" key="1">
    <citation type="submission" date="2009-10" db="EMBL/GenBank/DDBJ databases">
        <authorList>
            <person name="Muzny D."/>
            <person name="Qin X."/>
            <person name="Deng J."/>
            <person name="Jiang H."/>
            <person name="Liu Y."/>
            <person name="Qu J."/>
            <person name="Song X.-Z."/>
            <person name="Zhang L."/>
            <person name="Thornton R."/>
            <person name="Coyle M."/>
            <person name="Francisco L."/>
            <person name="Jackson L."/>
            <person name="Javaid M."/>
            <person name="Korchina V."/>
            <person name="Kovar C."/>
            <person name="Mata R."/>
            <person name="Mathew T."/>
            <person name="Ngo R."/>
            <person name="Nguyen L."/>
            <person name="Nguyen N."/>
            <person name="Okwuonu G."/>
            <person name="Ongeri F."/>
            <person name="Pham C."/>
            <person name="Simmons D."/>
            <person name="Wilczek-Boney K."/>
            <person name="Hale W."/>
            <person name="Jakkamsetti A."/>
            <person name="Pham P."/>
            <person name="Ruth R."/>
            <person name="San Lucas F."/>
            <person name="Warren J."/>
            <person name="Zhang J."/>
            <person name="Zhao Z."/>
            <person name="Zhou C."/>
            <person name="Zhu D."/>
            <person name="Lee S."/>
            <person name="Bess C."/>
            <person name="Blankenburg K."/>
            <person name="Forbes L."/>
            <person name="Fu Q."/>
            <person name="Gubbala S."/>
            <person name="Hirani K."/>
            <person name="Jayaseelan J.C."/>
            <person name="Lara F."/>
            <person name="Munidasa M."/>
            <person name="Palculict T."/>
            <person name="Patil S."/>
            <person name="Pu L.-L."/>
            <person name="Saada N."/>
            <person name="Tang L."/>
            <person name="Weissenberger G."/>
            <person name="Zhu Y."/>
            <person name="Hemphill L."/>
            <person name="Shang Y."/>
            <person name="Youmans B."/>
            <person name="Ayvaz T."/>
            <person name="Ross M."/>
            <person name="Santibanez J."/>
            <person name="Aqrawi P."/>
            <person name="Gross S."/>
            <person name="Joshi V."/>
            <person name="Fowler G."/>
            <person name="Nazareth L."/>
            <person name="Reid J."/>
            <person name="Worley K."/>
            <person name="Petrosino J."/>
            <person name="Highlander S."/>
            <person name="Gibbs R."/>
        </authorList>
    </citation>
    <scope>NUCLEOTIDE SEQUENCE [LARGE SCALE GENOMIC DNA]</scope>
    <source>
        <strain evidence="8 9">ATCC 43325</strain>
    </source>
</reference>
<dbReference type="GO" id="GO:0005886">
    <property type="term" value="C:plasma membrane"/>
    <property type="evidence" value="ECO:0007669"/>
    <property type="project" value="TreeGrafter"/>
</dbReference>
<dbReference type="FunFam" id="2.40.10.350:FF:000002">
    <property type="entry name" value="Cell shape-determining protein MreC"/>
    <property type="match status" value="1"/>
</dbReference>
<dbReference type="PANTHER" id="PTHR34138:SF1">
    <property type="entry name" value="CELL SHAPE-DETERMINING PROTEIN MREC"/>
    <property type="match status" value="1"/>
</dbReference>
<dbReference type="Pfam" id="PF04085">
    <property type="entry name" value="MreC"/>
    <property type="match status" value="1"/>
</dbReference>
<evidence type="ECO:0000259" key="7">
    <source>
        <dbReference type="Pfam" id="PF04085"/>
    </source>
</evidence>
<dbReference type="STRING" id="667128.HMPREF0621_0229"/>
<evidence type="ECO:0000256" key="4">
    <source>
        <dbReference type="ARBA" id="ARBA00032089"/>
    </source>
</evidence>
<dbReference type="EMBL" id="ACZR01000001">
    <property type="protein sequence ID" value="EEX51425.1"/>
    <property type="molecule type" value="Genomic_DNA"/>
</dbReference>
<dbReference type="InterPro" id="IPR007221">
    <property type="entry name" value="MreC"/>
</dbReference>
<dbReference type="InterPro" id="IPR055342">
    <property type="entry name" value="MreC_beta-barrel_core"/>
</dbReference>
<dbReference type="InterPro" id="IPR042177">
    <property type="entry name" value="Cell/Rod_1"/>
</dbReference>
<dbReference type="FunFam" id="2.40.10.340:FF:000001">
    <property type="entry name" value="Cell shape-determining protein MreC"/>
    <property type="match status" value="1"/>
</dbReference>
<feature type="domain" description="Rod shape-determining protein MreC beta-barrel core" evidence="7">
    <location>
        <begin position="123"/>
        <end position="270"/>
    </location>
</feature>
<evidence type="ECO:0000256" key="1">
    <source>
        <dbReference type="ARBA" id="ARBA00009369"/>
    </source>
</evidence>
<accession>C9PMK5</accession>
<dbReference type="PANTHER" id="PTHR34138">
    <property type="entry name" value="CELL SHAPE-DETERMINING PROTEIN MREC"/>
    <property type="match status" value="1"/>
</dbReference>
<dbReference type="HOGENOM" id="CLU_042663_2_0_6"/>
<gene>
    <name evidence="8" type="primary">mreC</name>
    <name evidence="8" type="ORF">HMPREF0621_0229</name>
</gene>
<organism evidence="8 9">
    <name type="scientific">Pasteurella dagmatis ATCC 43325</name>
    <dbReference type="NCBI Taxonomy" id="667128"/>
    <lineage>
        <taxon>Bacteria</taxon>
        <taxon>Pseudomonadati</taxon>
        <taxon>Pseudomonadota</taxon>
        <taxon>Gammaproteobacteria</taxon>
        <taxon>Pasteurellales</taxon>
        <taxon>Pasteurellaceae</taxon>
        <taxon>Pasteurella</taxon>
    </lineage>
</organism>
<comment type="caution">
    <text evidence="8">The sequence shown here is derived from an EMBL/GenBank/DDBJ whole genome shotgun (WGS) entry which is preliminary data.</text>
</comment>